<evidence type="ECO:0000256" key="2">
    <source>
        <dbReference type="ARBA" id="ARBA00022692"/>
    </source>
</evidence>
<keyword evidence="3" id="KW-0732">Signal</keyword>
<evidence type="ECO:0000256" key="6">
    <source>
        <dbReference type="SAM" id="Phobius"/>
    </source>
</evidence>
<dbReference type="GO" id="GO:0016020">
    <property type="term" value="C:membrane"/>
    <property type="evidence" value="ECO:0007669"/>
    <property type="project" value="UniProtKB-SubCell"/>
</dbReference>
<evidence type="ECO:0000256" key="3">
    <source>
        <dbReference type="ARBA" id="ARBA00022729"/>
    </source>
</evidence>
<protein>
    <recommendedName>
        <fullName evidence="7">GOST seven transmembrane domain-containing protein</fullName>
    </recommendedName>
</protein>
<feature type="domain" description="GOST seven transmembrane" evidence="7">
    <location>
        <begin position="5"/>
        <end position="86"/>
    </location>
</feature>
<dbReference type="InterPro" id="IPR053937">
    <property type="entry name" value="GOST_TM"/>
</dbReference>
<reference evidence="9" key="1">
    <citation type="submission" date="2019-09" db="EMBL/GenBank/DDBJ databases">
        <authorList>
            <person name="Zhang L."/>
        </authorList>
    </citation>
    <scope>NUCLEOTIDE SEQUENCE</scope>
</reference>
<dbReference type="GO" id="GO:0005794">
    <property type="term" value="C:Golgi apparatus"/>
    <property type="evidence" value="ECO:0007669"/>
    <property type="project" value="TreeGrafter"/>
</dbReference>
<gene>
    <name evidence="8" type="ORF">NYM_LOCUS24534</name>
    <name evidence="9" type="ORF">NYM_LOCUS24538</name>
</gene>
<dbReference type="Pfam" id="PF06814">
    <property type="entry name" value="GOST_TM"/>
    <property type="match status" value="1"/>
</dbReference>
<evidence type="ECO:0000256" key="1">
    <source>
        <dbReference type="ARBA" id="ARBA00004141"/>
    </source>
</evidence>
<dbReference type="Gramene" id="NC8G0039120.1">
    <property type="protein sequence ID" value="NC8G0039120.1:cds"/>
    <property type="gene ID" value="NC8G0039120"/>
</dbReference>
<proteinExistence type="predicted"/>
<dbReference type="EMBL" id="LR721786">
    <property type="protein sequence ID" value="VVW61983.1"/>
    <property type="molecule type" value="Genomic_DNA"/>
</dbReference>
<accession>A0A5K1FC86</accession>
<evidence type="ECO:0000256" key="5">
    <source>
        <dbReference type="ARBA" id="ARBA00023136"/>
    </source>
</evidence>
<dbReference type="AlphaFoldDB" id="A0A5K1FC86"/>
<keyword evidence="4 6" id="KW-1133">Transmembrane helix</keyword>
<keyword evidence="2 6" id="KW-0812">Transmembrane</keyword>
<feature type="transmembrane region" description="Helical" evidence="6">
    <location>
        <begin position="6"/>
        <end position="22"/>
    </location>
</feature>
<keyword evidence="5 6" id="KW-0472">Membrane</keyword>
<dbReference type="Gramene" id="NC8G0039080.1">
    <property type="protein sequence ID" value="NC8G0039080.1:cds"/>
    <property type="gene ID" value="NC8G0039080"/>
</dbReference>
<dbReference type="InterPro" id="IPR009637">
    <property type="entry name" value="GPR107/GPR108-like"/>
</dbReference>
<organism evidence="9">
    <name type="scientific">Nymphaea colorata</name>
    <name type="common">pocket water lily</name>
    <dbReference type="NCBI Taxonomy" id="210225"/>
    <lineage>
        <taxon>Eukaryota</taxon>
        <taxon>Viridiplantae</taxon>
        <taxon>Streptophyta</taxon>
        <taxon>Embryophyta</taxon>
        <taxon>Tracheophyta</taxon>
        <taxon>Spermatophyta</taxon>
        <taxon>Magnoliopsida</taxon>
        <taxon>Nymphaeales</taxon>
        <taxon>Nymphaeaceae</taxon>
        <taxon>Nymphaea</taxon>
    </lineage>
</organism>
<evidence type="ECO:0000313" key="9">
    <source>
        <dbReference type="EMBL" id="VVW61983.1"/>
    </source>
</evidence>
<feature type="transmembrane region" description="Helical" evidence="6">
    <location>
        <begin position="59"/>
        <end position="81"/>
    </location>
</feature>
<dbReference type="PANTHER" id="PTHR21229">
    <property type="entry name" value="LUNG SEVEN TRANSMEMBRANE RECEPTOR"/>
    <property type="match status" value="1"/>
</dbReference>
<evidence type="ECO:0000256" key="4">
    <source>
        <dbReference type="ARBA" id="ARBA00022989"/>
    </source>
</evidence>
<sequence length="86" mass="9875">MGTVLTLIVLIGTYWSFLKPYLQDREKKVLMIVIPLQVVANIAHIVLDETGPFTQDWITWKLVFLLVDVICCCAVLFPIIWSIKNL</sequence>
<feature type="transmembrane region" description="Helical" evidence="6">
    <location>
        <begin position="29"/>
        <end position="47"/>
    </location>
</feature>
<evidence type="ECO:0000313" key="8">
    <source>
        <dbReference type="EMBL" id="VVW61976.1"/>
    </source>
</evidence>
<dbReference type="EMBL" id="LR721786">
    <property type="protein sequence ID" value="VVW61976.1"/>
    <property type="molecule type" value="Genomic_DNA"/>
</dbReference>
<comment type="subcellular location">
    <subcellularLocation>
        <location evidence="1">Membrane</location>
        <topology evidence="1">Multi-pass membrane protein</topology>
    </subcellularLocation>
</comment>
<name>A0A5K1FC86_9MAGN</name>
<evidence type="ECO:0000259" key="7">
    <source>
        <dbReference type="Pfam" id="PF06814"/>
    </source>
</evidence>
<dbReference type="PANTHER" id="PTHR21229:SF22">
    <property type="entry name" value="DBJ|BAA84809.1"/>
    <property type="match status" value="1"/>
</dbReference>